<proteinExistence type="predicted"/>
<evidence type="ECO:0000313" key="2">
    <source>
        <dbReference type="Proteomes" id="UP000663848"/>
    </source>
</evidence>
<accession>A0A822CZU5</accession>
<protein>
    <submittedName>
        <fullName evidence="1">Uncharacterized protein</fullName>
    </submittedName>
</protein>
<reference evidence="1" key="1">
    <citation type="submission" date="2021-02" db="EMBL/GenBank/DDBJ databases">
        <authorList>
            <person name="Nowell W R."/>
        </authorList>
    </citation>
    <scope>NUCLEOTIDE SEQUENCE</scope>
</reference>
<gene>
    <name evidence="1" type="ORF">QYT958_LOCUS42482</name>
</gene>
<organism evidence="1 2">
    <name type="scientific">Rotaria socialis</name>
    <dbReference type="NCBI Taxonomy" id="392032"/>
    <lineage>
        <taxon>Eukaryota</taxon>
        <taxon>Metazoa</taxon>
        <taxon>Spiralia</taxon>
        <taxon>Gnathifera</taxon>
        <taxon>Rotifera</taxon>
        <taxon>Eurotatoria</taxon>
        <taxon>Bdelloidea</taxon>
        <taxon>Philodinida</taxon>
        <taxon>Philodinidae</taxon>
        <taxon>Rotaria</taxon>
    </lineage>
</organism>
<sequence>MDCQYTTALLYNKYHDHQLQVRYQKEASTQYQIDMGQKIFDTSFQLSTMNYELIYHR</sequence>
<feature type="non-terminal residue" evidence="1">
    <location>
        <position position="1"/>
    </location>
</feature>
<name>A0A822CZU5_9BILA</name>
<evidence type="ECO:0000313" key="1">
    <source>
        <dbReference type="EMBL" id="CAF5058188.1"/>
    </source>
</evidence>
<dbReference type="Proteomes" id="UP000663848">
    <property type="component" value="Unassembled WGS sequence"/>
</dbReference>
<dbReference type="AlphaFoldDB" id="A0A822CZU5"/>
<comment type="caution">
    <text evidence="1">The sequence shown here is derived from an EMBL/GenBank/DDBJ whole genome shotgun (WGS) entry which is preliminary data.</text>
</comment>
<dbReference type="EMBL" id="CAJOBR010054328">
    <property type="protein sequence ID" value="CAF5058188.1"/>
    <property type="molecule type" value="Genomic_DNA"/>
</dbReference>